<dbReference type="InterPro" id="IPR017441">
    <property type="entry name" value="Protein_kinase_ATP_BS"/>
</dbReference>
<dbReference type="GO" id="GO:0004672">
    <property type="term" value="F:protein kinase activity"/>
    <property type="evidence" value="ECO:0007669"/>
    <property type="project" value="InterPro"/>
</dbReference>
<dbReference type="GO" id="GO:0005524">
    <property type="term" value="F:ATP binding"/>
    <property type="evidence" value="ECO:0007669"/>
    <property type="project" value="UniProtKB-UniRule"/>
</dbReference>
<evidence type="ECO:0000256" key="7">
    <source>
        <dbReference type="SAM" id="Coils"/>
    </source>
</evidence>
<name>A0A9R0Y2Y0_TRITD</name>
<evidence type="ECO:0000256" key="6">
    <source>
        <dbReference type="PROSITE-ProRule" id="PRU10141"/>
    </source>
</evidence>
<dbReference type="EMBL" id="LT934121">
    <property type="protein sequence ID" value="VAI47719.1"/>
    <property type="molecule type" value="Genomic_DNA"/>
</dbReference>
<evidence type="ECO:0000313" key="11">
    <source>
        <dbReference type="EMBL" id="VAI47719.1"/>
    </source>
</evidence>
<dbReference type="PANTHER" id="PTHR45647:SF100">
    <property type="entry name" value="U-BOX DOMAIN-CONTAINING PROTEIN 33"/>
    <property type="match status" value="1"/>
</dbReference>
<dbReference type="InterPro" id="IPR011009">
    <property type="entry name" value="Kinase-like_dom_sf"/>
</dbReference>
<dbReference type="AlphaFoldDB" id="A0A9R0Y2Y0"/>
<dbReference type="Gene3D" id="3.30.40.10">
    <property type="entry name" value="Zinc/RING finger domain, C3HC4 (zinc finger)"/>
    <property type="match status" value="1"/>
</dbReference>
<feature type="region of interest" description="Disordered" evidence="8">
    <location>
        <begin position="284"/>
        <end position="303"/>
    </location>
</feature>
<accession>A0A9R0Y2Y0</accession>
<dbReference type="Pfam" id="PF04564">
    <property type="entry name" value="U-box"/>
    <property type="match status" value="1"/>
</dbReference>
<dbReference type="Gramene" id="TRITD6Av1G156570.1">
    <property type="protein sequence ID" value="TRITD6Av1G156570.1"/>
    <property type="gene ID" value="TRITD6Av1G156570"/>
</dbReference>
<dbReference type="PROSITE" id="PS00107">
    <property type="entry name" value="PROTEIN_KINASE_ATP"/>
    <property type="match status" value="1"/>
</dbReference>
<feature type="compositionally biased region" description="Basic and acidic residues" evidence="8">
    <location>
        <begin position="286"/>
        <end position="303"/>
    </location>
</feature>
<dbReference type="PANTHER" id="PTHR45647">
    <property type="entry name" value="OS02G0152300 PROTEIN"/>
    <property type="match status" value="1"/>
</dbReference>
<dbReference type="InterPro" id="IPR051348">
    <property type="entry name" value="U-box_ubiquitin_ligases"/>
</dbReference>
<comment type="pathway">
    <text evidence="2">Protein modification; protein ubiquitination.</text>
</comment>
<dbReference type="Gene3D" id="1.10.510.10">
    <property type="entry name" value="Transferase(Phosphotransferase) domain 1"/>
    <property type="match status" value="2"/>
</dbReference>
<evidence type="ECO:0000256" key="2">
    <source>
        <dbReference type="ARBA" id="ARBA00004906"/>
    </source>
</evidence>
<feature type="domain" description="U-box" evidence="10">
    <location>
        <begin position="691"/>
        <end position="765"/>
    </location>
</feature>
<dbReference type="PROSITE" id="PS51698">
    <property type="entry name" value="U_BOX"/>
    <property type="match status" value="1"/>
</dbReference>
<dbReference type="SUPFAM" id="SSF57850">
    <property type="entry name" value="RING/U-box"/>
    <property type="match status" value="1"/>
</dbReference>
<dbReference type="SMART" id="SM00504">
    <property type="entry name" value="Ubox"/>
    <property type="match status" value="1"/>
</dbReference>
<dbReference type="Gene3D" id="3.40.50.620">
    <property type="entry name" value="HUPs"/>
    <property type="match status" value="1"/>
</dbReference>
<dbReference type="InterPro" id="IPR000719">
    <property type="entry name" value="Prot_kinase_dom"/>
</dbReference>
<reference evidence="11 12" key="1">
    <citation type="submission" date="2017-09" db="EMBL/GenBank/DDBJ databases">
        <authorList>
            <consortium name="International Durum Wheat Genome Sequencing Consortium (IDWGSC)"/>
            <person name="Milanesi L."/>
        </authorList>
    </citation>
    <scope>NUCLEOTIDE SEQUENCE [LARGE SCALE GENOMIC DNA]</scope>
    <source>
        <strain evidence="12">cv. Svevo</strain>
    </source>
</reference>
<dbReference type="SUPFAM" id="SSF56112">
    <property type="entry name" value="Protein kinase-like (PK-like)"/>
    <property type="match status" value="1"/>
</dbReference>
<dbReference type="CDD" id="cd01989">
    <property type="entry name" value="USP_STK_Ubox_N"/>
    <property type="match status" value="1"/>
</dbReference>
<evidence type="ECO:0000256" key="3">
    <source>
        <dbReference type="ARBA" id="ARBA00012483"/>
    </source>
</evidence>
<evidence type="ECO:0000256" key="8">
    <source>
        <dbReference type="SAM" id="MobiDB-lite"/>
    </source>
</evidence>
<evidence type="ECO:0000313" key="12">
    <source>
        <dbReference type="Proteomes" id="UP000324705"/>
    </source>
</evidence>
<feature type="compositionally biased region" description="Polar residues" evidence="8">
    <location>
        <begin position="202"/>
        <end position="216"/>
    </location>
</feature>
<evidence type="ECO:0000256" key="4">
    <source>
        <dbReference type="ARBA" id="ARBA00022679"/>
    </source>
</evidence>
<feature type="domain" description="Protein kinase" evidence="9">
    <location>
        <begin position="382"/>
        <end position="671"/>
    </location>
</feature>
<evidence type="ECO:0000259" key="9">
    <source>
        <dbReference type="PROSITE" id="PS50011"/>
    </source>
</evidence>
<dbReference type="Pfam" id="PF00069">
    <property type="entry name" value="Pkinase"/>
    <property type="match status" value="1"/>
</dbReference>
<dbReference type="GO" id="GO:0061630">
    <property type="term" value="F:ubiquitin protein ligase activity"/>
    <property type="evidence" value="ECO:0007669"/>
    <property type="project" value="UniProtKB-EC"/>
</dbReference>
<dbReference type="Proteomes" id="UP000324705">
    <property type="component" value="Chromosome 6A"/>
</dbReference>
<keyword evidence="7" id="KW-0175">Coiled coil</keyword>
<feature type="binding site" evidence="6">
    <location>
        <position position="510"/>
    </location>
    <ligand>
        <name>ATP</name>
        <dbReference type="ChEBI" id="CHEBI:30616"/>
    </ligand>
</feature>
<organism evidence="11 12">
    <name type="scientific">Triticum turgidum subsp. durum</name>
    <name type="common">Durum wheat</name>
    <name type="synonym">Triticum durum</name>
    <dbReference type="NCBI Taxonomy" id="4567"/>
    <lineage>
        <taxon>Eukaryota</taxon>
        <taxon>Viridiplantae</taxon>
        <taxon>Streptophyta</taxon>
        <taxon>Embryophyta</taxon>
        <taxon>Tracheophyta</taxon>
        <taxon>Spermatophyta</taxon>
        <taxon>Magnoliopsida</taxon>
        <taxon>Liliopsida</taxon>
        <taxon>Poales</taxon>
        <taxon>Poaceae</taxon>
        <taxon>BOP clade</taxon>
        <taxon>Pooideae</taxon>
        <taxon>Triticodae</taxon>
        <taxon>Triticeae</taxon>
        <taxon>Triticinae</taxon>
        <taxon>Triticum</taxon>
    </lineage>
</organism>
<evidence type="ECO:0000259" key="10">
    <source>
        <dbReference type="PROSITE" id="PS51698"/>
    </source>
</evidence>
<keyword evidence="5" id="KW-0833">Ubl conjugation pathway</keyword>
<dbReference type="CDD" id="cd16655">
    <property type="entry name" value="RING-Ubox_WDSUB1-like"/>
    <property type="match status" value="1"/>
</dbReference>
<proteinExistence type="predicted"/>
<dbReference type="InterPro" id="IPR014729">
    <property type="entry name" value="Rossmann-like_a/b/a_fold"/>
</dbReference>
<keyword evidence="4" id="KW-0808">Transferase</keyword>
<evidence type="ECO:0000256" key="5">
    <source>
        <dbReference type="ARBA" id="ARBA00022786"/>
    </source>
</evidence>
<feature type="region of interest" description="Disordered" evidence="8">
    <location>
        <begin position="198"/>
        <end position="238"/>
    </location>
</feature>
<dbReference type="SUPFAM" id="SSF52402">
    <property type="entry name" value="Adenine nucleotide alpha hydrolases-like"/>
    <property type="match status" value="1"/>
</dbReference>
<evidence type="ECO:0000256" key="1">
    <source>
        <dbReference type="ARBA" id="ARBA00000900"/>
    </source>
</evidence>
<keyword evidence="6" id="KW-0547">Nucleotide-binding</keyword>
<dbReference type="EC" id="2.3.2.27" evidence="3"/>
<gene>
    <name evidence="11" type="ORF">TRITD_6Av1G156570</name>
</gene>
<sequence length="770" mass="86711">MEAHRRWDTSGSGSRYSFRTSNLAKDGAQVVVAHVHRPAQMIPMMGAKMHYTRLDPEQVKDYRKQELEKALERLEEYVVICTILKVNCEKIIIEKDDVAKGLEELIVLHGITRLVMGAAADKHYSKKMKRPKSKTALRLMEAEASPCKIWFTCKGELICTREANTTVPMIPPSPASTVASTLSASSISSHMRSITIHHSESEAPSSNGSPQQNLNRSRTEVMRHHSRGAGGTPPQLFEPLELNANARPTRTPLSSMDSWDEFGRRSQSSWYNLSRNDDAISVSESATHHPMHESDDDRFSSPFHELENPGADAEMYSRLEEALRETQESKKEVFEESTKRRKAELDLLSALQKAKELEKLYHHELRQRKTIEETLVRQAQELEATKIQCDTIYDQLHDAEEQKAVLEQRMTEMESALRDGEEKLATSKCLLEALQADKEKLQQERDAAAEELHQKSEQRISMATEALNTEFSAVELEQATRSFDEALKIGEGGFGCVYKGSLRSTTVAIKLLHPKSLQGQSEFNQEPANILLDANLVSKLGDFGICRLLTQSGTSTAATTLYRTTTPRGTFAYMDPEFLSSGELTPRSDVYSLGIIILQLLTGRRPQKIAEVVEDAVEKGELHTVLDTSAGAWPFVQANQLAHLGLRCAEMSRRRRPDLAREVWTVVEPLMKAASLTARRPTFAASPDEASTPSYFVCPIFQEMMSDPHIAADGFTYEAEAIRGWLDSGHDTSPMTNLKLAHRELTPNRGLRSVILEWQLQHQRYHEDWR</sequence>
<dbReference type="InterPro" id="IPR013083">
    <property type="entry name" value="Znf_RING/FYVE/PHD"/>
</dbReference>
<comment type="catalytic activity">
    <reaction evidence="1">
        <text>S-ubiquitinyl-[E2 ubiquitin-conjugating enzyme]-L-cysteine + [acceptor protein]-L-lysine = [E2 ubiquitin-conjugating enzyme]-L-cysteine + N(6)-ubiquitinyl-[acceptor protein]-L-lysine.</text>
        <dbReference type="EC" id="2.3.2.27"/>
    </reaction>
</comment>
<keyword evidence="12" id="KW-1185">Reference proteome</keyword>
<dbReference type="InterPro" id="IPR003613">
    <property type="entry name" value="Ubox_domain"/>
</dbReference>
<dbReference type="PROSITE" id="PS50011">
    <property type="entry name" value="PROTEIN_KINASE_DOM"/>
    <property type="match status" value="1"/>
</dbReference>
<protein>
    <recommendedName>
        <fullName evidence="3">RING-type E3 ubiquitin transferase</fullName>
        <ecNumber evidence="3">2.3.2.27</ecNumber>
    </recommendedName>
</protein>
<feature type="coiled-coil region" evidence="7">
    <location>
        <begin position="316"/>
        <end position="458"/>
    </location>
</feature>
<dbReference type="GO" id="GO:0016567">
    <property type="term" value="P:protein ubiquitination"/>
    <property type="evidence" value="ECO:0007669"/>
    <property type="project" value="InterPro"/>
</dbReference>
<keyword evidence="6" id="KW-0067">ATP-binding</keyword>